<accession>A0A7R9J272</accession>
<dbReference type="GO" id="GO:0005737">
    <property type="term" value="C:cytoplasm"/>
    <property type="evidence" value="ECO:0007669"/>
    <property type="project" value="TreeGrafter"/>
</dbReference>
<keyword evidence="4" id="KW-0833">Ubl conjugation pathway</keyword>
<keyword evidence="3" id="KW-0645">Protease</keyword>
<name>A0A7R9J272_TIMCA</name>
<dbReference type="PANTHER" id="PTHR46896">
    <property type="entry name" value="SENTRIN-SPECIFIC PROTEASE"/>
    <property type="match status" value="1"/>
</dbReference>
<dbReference type="GO" id="GO:0006508">
    <property type="term" value="P:proteolysis"/>
    <property type="evidence" value="ECO:0007669"/>
    <property type="project" value="UniProtKB-KW"/>
</dbReference>
<proteinExistence type="inferred from homology"/>
<dbReference type="InterPro" id="IPR003653">
    <property type="entry name" value="Peptidase_C48_C"/>
</dbReference>
<dbReference type="InterPro" id="IPR038765">
    <property type="entry name" value="Papain-like_cys_pep_sf"/>
</dbReference>
<organism evidence="8">
    <name type="scientific">Timema californicum</name>
    <name type="common">California timema</name>
    <name type="synonym">Walking stick</name>
    <dbReference type="NCBI Taxonomy" id="61474"/>
    <lineage>
        <taxon>Eukaryota</taxon>
        <taxon>Metazoa</taxon>
        <taxon>Ecdysozoa</taxon>
        <taxon>Arthropoda</taxon>
        <taxon>Hexapoda</taxon>
        <taxon>Insecta</taxon>
        <taxon>Pterygota</taxon>
        <taxon>Neoptera</taxon>
        <taxon>Polyneoptera</taxon>
        <taxon>Phasmatodea</taxon>
        <taxon>Timematodea</taxon>
        <taxon>Timematoidea</taxon>
        <taxon>Timematidae</taxon>
        <taxon>Timema</taxon>
    </lineage>
</organism>
<feature type="region of interest" description="Disordered" evidence="6">
    <location>
        <begin position="66"/>
        <end position="524"/>
    </location>
</feature>
<dbReference type="SUPFAM" id="SSF54001">
    <property type="entry name" value="Cysteine proteinases"/>
    <property type="match status" value="1"/>
</dbReference>
<reference evidence="8" key="1">
    <citation type="submission" date="2020-11" db="EMBL/GenBank/DDBJ databases">
        <authorList>
            <person name="Tran Van P."/>
        </authorList>
    </citation>
    <scope>NUCLEOTIDE SEQUENCE</scope>
</reference>
<keyword evidence="5" id="KW-0378">Hydrolase</keyword>
<protein>
    <submittedName>
        <fullName evidence="8">(California timema) hypothetical protein</fullName>
    </submittedName>
</protein>
<evidence type="ECO:0000256" key="5">
    <source>
        <dbReference type="ARBA" id="ARBA00022801"/>
    </source>
</evidence>
<dbReference type="GO" id="GO:0005634">
    <property type="term" value="C:nucleus"/>
    <property type="evidence" value="ECO:0007669"/>
    <property type="project" value="TreeGrafter"/>
</dbReference>
<feature type="compositionally biased region" description="Polar residues" evidence="6">
    <location>
        <begin position="66"/>
        <end position="500"/>
    </location>
</feature>
<dbReference type="GO" id="GO:0070139">
    <property type="term" value="F:SUMO-specific endopeptidase activity"/>
    <property type="evidence" value="ECO:0007669"/>
    <property type="project" value="TreeGrafter"/>
</dbReference>
<evidence type="ECO:0000256" key="1">
    <source>
        <dbReference type="ARBA" id="ARBA00005234"/>
    </source>
</evidence>
<sequence>MRSENKSPQISSNSKASEIESASNSKASEIESASISKASEIESGSNSKGSEIESAINSKAIEIDSASNSKASEIELASNSQASEIDSDSNSKASEIESGSNSKASEIDSASNSKASEIESASNSQASEIESASNSQTSEIDSASNSKASEIESASNSQASEIESASNSQASEIESASNSKASEIESASNSQASEIESASNSQASEIESASNSKASEIESASNSQASEIESASNSQASEIESASNSKASEIESASNSQASEIESASNSQASEIESASNSKASEIESASNSQASEIESASNSQASEIESASNSKASEIESASNSQASEIESASNSQASEIESASNSKASEIESASNSQASEIESASNSQASEIESASNSKASEIESASNSQASEIESASNSQASEIESASNSKASEIESASNSQASEIESASNSQASEIESASNSKASEIESASNSQASEIESASNSQASEIESASNSKASEIESASNSQASEIDSASNSKASEFDSASNSKASEIESSSNRKASEIELASNSLQLTSSSSSEKRKSDCDSMSFPLANVLVVLSSTAEDGEIKVRISVGEQSVGLHEGDPPKQTSDKLAVCSNCGFTSSDFNKCQRCGRKISNTVKTVAMPKFHQKSNSINVNVVKSPVESQKDSSTKVAIRSIRIKKHVKSSVIVVSSDDEETGVMGPDPKIKLKSKTSEINSLVSNVDKSPAVMGSQLGAAGNSQAIPPNNLQNSSQIRSVDSKDPNGFTRLSCGRIVVGSYRPTVAPKNGITFFSDRVFIDAIPCVDSLGQQSIDLFLKDICKVWVYHDDIPSIIFYCSPTCGGKVRDLLKMSSGAGGPFYDPENNDEGLRTITVYLEKSELEDTDVLAFIRNLFPSPEILKEVFNEDGSNPKPNAVTPPKLPRTILTFPNAPGGIQINSEDYACLKAEAYINDVILDFYLNYLYLNVLSEEDRERTHIFSTFFYRRLTTNREASQGPDSLLPPAKRRHNRVFKWTKKVNIFEKDFIIIPVNQDQHWYLVTICFPGLLGPVRMSDNTPIFIEPRYQRKDTKLISVDEELEVRDEADAEVEDLELGWTSEQAALQKNSDNTANVSNEAAKEPIKQPCILVFDSLPFTPRNRIVATLREYLSVEYKNKVGKDRVFSKDNMKACSVVVPRQTNTVDCGLFVLQYVESFFLSPISDYRLPIMTLNNWFPQELVNHKREDICQLLHRLMEENNVDIDNLDLPNLYFSVTKQNCYQPTDENCQTEEIVESEQHYTSPEEDDVACSILPLWRPPADSVQVTRPAGSSARVQSRDTTVRNIRITCASRGVEPNPCYLGCRDASQWHGGINRSQRQPC</sequence>
<evidence type="ECO:0000259" key="7">
    <source>
        <dbReference type="PROSITE" id="PS50600"/>
    </source>
</evidence>
<feature type="region of interest" description="Disordered" evidence="6">
    <location>
        <begin position="1"/>
        <end position="51"/>
    </location>
</feature>
<dbReference type="Pfam" id="PF02902">
    <property type="entry name" value="Peptidase_C48"/>
    <property type="match status" value="1"/>
</dbReference>
<dbReference type="GO" id="GO:0016926">
    <property type="term" value="P:protein desumoylation"/>
    <property type="evidence" value="ECO:0007669"/>
    <property type="project" value="TreeGrafter"/>
</dbReference>
<evidence type="ECO:0000313" key="8">
    <source>
        <dbReference type="EMBL" id="CAD7571333.1"/>
    </source>
</evidence>
<evidence type="ECO:0000256" key="2">
    <source>
        <dbReference type="ARBA" id="ARBA00022553"/>
    </source>
</evidence>
<feature type="compositionally biased region" description="Low complexity" evidence="6">
    <location>
        <begin position="10"/>
        <end position="43"/>
    </location>
</feature>
<dbReference type="PROSITE" id="PS50600">
    <property type="entry name" value="ULP_PROTEASE"/>
    <property type="match status" value="1"/>
</dbReference>
<evidence type="ECO:0000256" key="6">
    <source>
        <dbReference type="SAM" id="MobiDB-lite"/>
    </source>
</evidence>
<feature type="compositionally biased region" description="Low complexity" evidence="6">
    <location>
        <begin position="505"/>
        <end position="519"/>
    </location>
</feature>
<dbReference type="EMBL" id="OE180456">
    <property type="protein sequence ID" value="CAD7571333.1"/>
    <property type="molecule type" value="Genomic_DNA"/>
</dbReference>
<dbReference type="InterPro" id="IPR051947">
    <property type="entry name" value="Sentrin-specific_protease"/>
</dbReference>
<dbReference type="Gene3D" id="3.40.395.10">
    <property type="entry name" value="Adenoviral Proteinase, Chain A"/>
    <property type="match status" value="1"/>
</dbReference>
<feature type="domain" description="Ubiquitin-like protease family profile" evidence="7">
    <location>
        <begin position="917"/>
        <end position="1176"/>
    </location>
</feature>
<comment type="similarity">
    <text evidence="1">Belongs to the peptidase C48 family.</text>
</comment>
<gene>
    <name evidence="8" type="ORF">TCMB3V08_LOCUS4009</name>
</gene>
<keyword evidence="2" id="KW-0597">Phosphoprotein</keyword>
<dbReference type="PANTHER" id="PTHR46896:SF3">
    <property type="entry name" value="FI06413P-RELATED"/>
    <property type="match status" value="1"/>
</dbReference>
<evidence type="ECO:0000256" key="4">
    <source>
        <dbReference type="ARBA" id="ARBA00022786"/>
    </source>
</evidence>
<evidence type="ECO:0000256" key="3">
    <source>
        <dbReference type="ARBA" id="ARBA00022670"/>
    </source>
</evidence>